<dbReference type="SUPFAM" id="SSF57903">
    <property type="entry name" value="FYVE/PHD zinc finger"/>
    <property type="match status" value="1"/>
</dbReference>
<evidence type="ECO:0000256" key="7">
    <source>
        <dbReference type="PIRSR" id="PIRSR628651-50"/>
    </source>
</evidence>
<dbReference type="GO" id="GO:0008270">
    <property type="term" value="F:zinc ion binding"/>
    <property type="evidence" value="ECO:0007669"/>
    <property type="project" value="UniProtKB-KW"/>
</dbReference>
<dbReference type="Gene3D" id="3.30.40.10">
    <property type="entry name" value="Zinc/RING finger domain, C3HC4 (zinc finger)"/>
    <property type="match status" value="1"/>
</dbReference>
<dbReference type="InterPro" id="IPR019786">
    <property type="entry name" value="Zinc_finger_PHD-type_CS"/>
</dbReference>
<evidence type="ECO:0000256" key="5">
    <source>
        <dbReference type="ARBA" id="ARBA00022833"/>
    </source>
</evidence>
<keyword evidence="3 8" id="KW-0479">Metal-binding</keyword>
<dbReference type="InterPro" id="IPR013083">
    <property type="entry name" value="Znf_RING/FYVE/PHD"/>
</dbReference>
<dbReference type="CDD" id="cd15505">
    <property type="entry name" value="PHD_ING"/>
    <property type="match status" value="1"/>
</dbReference>
<feature type="binding site" evidence="8">
    <location>
        <position position="111"/>
    </location>
    <ligand>
        <name>Zn(2+)</name>
        <dbReference type="ChEBI" id="CHEBI:29105"/>
        <label>2</label>
    </ligand>
</feature>
<feature type="binding site" evidence="8">
    <location>
        <position position="125"/>
    </location>
    <ligand>
        <name>Zn(2+)</name>
        <dbReference type="ChEBI" id="CHEBI:29105"/>
        <label>1</label>
    </ligand>
</feature>
<dbReference type="AlphaFoldDB" id="A0A8B7ZE60"/>
<feature type="compositionally biased region" description="Acidic residues" evidence="10">
    <location>
        <begin position="72"/>
        <end position="90"/>
    </location>
</feature>
<feature type="binding site" evidence="8">
    <location>
        <position position="140"/>
    </location>
    <ligand>
        <name>Zn(2+)</name>
        <dbReference type="ChEBI" id="CHEBI:29105"/>
        <label>2</label>
    </ligand>
</feature>
<dbReference type="Pfam" id="PF00628">
    <property type="entry name" value="PHD"/>
    <property type="match status" value="1"/>
</dbReference>
<feature type="site" description="Histone H3K4me3 binding" evidence="7">
    <location>
        <position position="97"/>
    </location>
</feature>
<evidence type="ECO:0000313" key="19">
    <source>
        <dbReference type="RefSeq" id="XP_022103139.1"/>
    </source>
</evidence>
<dbReference type="GO" id="GO:0005634">
    <property type="term" value="C:nucleus"/>
    <property type="evidence" value="ECO:0007669"/>
    <property type="project" value="UniProtKB-SubCell"/>
</dbReference>
<evidence type="ECO:0000256" key="1">
    <source>
        <dbReference type="ARBA" id="ARBA00004123"/>
    </source>
</evidence>
<dbReference type="PROSITE" id="PS01359">
    <property type="entry name" value="ZF_PHD_1"/>
    <property type="match status" value="1"/>
</dbReference>
<evidence type="ECO:0000259" key="11">
    <source>
        <dbReference type="PROSITE" id="PS50016"/>
    </source>
</evidence>
<dbReference type="RefSeq" id="XP_022103139.1">
    <property type="nucleotide sequence ID" value="XM_022247447.1"/>
</dbReference>
<feature type="binding site" evidence="8">
    <location>
        <position position="122"/>
    </location>
    <ligand>
        <name>Zn(2+)</name>
        <dbReference type="ChEBI" id="CHEBI:29105"/>
        <label>1</label>
    </ligand>
</feature>
<dbReference type="RefSeq" id="XP_022103136.1">
    <property type="nucleotide sequence ID" value="XM_022247444.1"/>
</dbReference>
<dbReference type="InterPro" id="IPR001965">
    <property type="entry name" value="Znf_PHD"/>
</dbReference>
<reference evidence="13 14" key="1">
    <citation type="submission" date="2025-04" db="UniProtKB">
        <authorList>
            <consortium name="RefSeq"/>
        </authorList>
    </citation>
    <scope>IDENTIFICATION</scope>
</reference>
<name>A0A8B7ZE60_ACAPL</name>
<dbReference type="InterPro" id="IPR011011">
    <property type="entry name" value="Znf_FYVE_PHD"/>
</dbReference>
<comment type="similarity">
    <text evidence="2">Belongs to the ING family.</text>
</comment>
<feature type="binding site" evidence="8">
    <location>
        <position position="116"/>
    </location>
    <ligand>
        <name>Zn(2+)</name>
        <dbReference type="ChEBI" id="CHEBI:29105"/>
        <label>2</label>
    </ligand>
</feature>
<evidence type="ECO:0000256" key="3">
    <source>
        <dbReference type="ARBA" id="ARBA00022723"/>
    </source>
</evidence>
<dbReference type="RefSeq" id="XP_022103133.1">
    <property type="nucleotide sequence ID" value="XM_022247441.1"/>
</dbReference>
<feature type="region of interest" description="Disordered" evidence="10">
    <location>
        <begin position="1"/>
        <end position="90"/>
    </location>
</feature>
<dbReference type="RefSeq" id="XP_022103138.1">
    <property type="nucleotide sequence ID" value="XM_022247446.1"/>
</dbReference>
<dbReference type="PROSITE" id="PS50016">
    <property type="entry name" value="ZF_PHD_2"/>
    <property type="match status" value="1"/>
</dbReference>
<accession>A0A8B7ZE60</accession>
<proteinExistence type="inferred from homology"/>
<evidence type="ECO:0000256" key="6">
    <source>
        <dbReference type="ARBA" id="ARBA00023242"/>
    </source>
</evidence>
<protein>
    <submittedName>
        <fullName evidence="13 14">Uncharacterized protein LOC110985947 isoform X3</fullName>
    </submittedName>
</protein>
<dbReference type="PANTHER" id="PTHR10333">
    <property type="entry name" value="INHIBITOR OF GROWTH PROTEIN"/>
    <property type="match status" value="1"/>
</dbReference>
<feature type="site" description="Histone H3K4me3 binding" evidence="7">
    <location>
        <position position="108"/>
    </location>
</feature>
<dbReference type="RefSeq" id="XP_022103140.1">
    <property type="nucleotide sequence ID" value="XM_022247448.1"/>
</dbReference>
<evidence type="ECO:0000256" key="8">
    <source>
        <dbReference type="PIRSR" id="PIRSR628651-51"/>
    </source>
</evidence>
<dbReference type="RefSeq" id="XP_022103132.1">
    <property type="nucleotide sequence ID" value="XM_022247440.1"/>
</dbReference>
<gene>
    <name evidence="13 14 15 16 17 18 19 20" type="primary">LOC110985947</name>
</gene>
<dbReference type="SMART" id="SM00249">
    <property type="entry name" value="PHD"/>
    <property type="match status" value="1"/>
</dbReference>
<feature type="site" description="Histone H3K4me3 binding" evidence="7">
    <location>
        <position position="112"/>
    </location>
</feature>
<evidence type="ECO:0000256" key="9">
    <source>
        <dbReference type="PROSITE-ProRule" id="PRU00146"/>
    </source>
</evidence>
<dbReference type="Proteomes" id="UP000694845">
    <property type="component" value="Unplaced"/>
</dbReference>
<evidence type="ECO:0000256" key="2">
    <source>
        <dbReference type="ARBA" id="ARBA00010210"/>
    </source>
</evidence>
<evidence type="ECO:0000313" key="18">
    <source>
        <dbReference type="RefSeq" id="XP_022103138.1"/>
    </source>
</evidence>
<evidence type="ECO:0000313" key="17">
    <source>
        <dbReference type="RefSeq" id="XP_022103137.1"/>
    </source>
</evidence>
<feature type="binding site" evidence="8">
    <location>
        <position position="98"/>
    </location>
    <ligand>
        <name>Zn(2+)</name>
        <dbReference type="ChEBI" id="CHEBI:29105"/>
        <label>1</label>
    </ligand>
</feature>
<dbReference type="OrthoDB" id="5411773at2759"/>
<keyword evidence="4 9" id="KW-0863">Zinc-finger</keyword>
<evidence type="ECO:0000313" key="14">
    <source>
        <dbReference type="RefSeq" id="XP_022103133.1"/>
    </source>
</evidence>
<evidence type="ECO:0000313" key="12">
    <source>
        <dbReference type="Proteomes" id="UP000694845"/>
    </source>
</evidence>
<keyword evidence="12" id="KW-1185">Reference proteome</keyword>
<sequence>MPSPENNMEDANEGTPHHRQNLKEEVSATHSPPSTAQESGSRAASQGTAARLPRQTRTSPRKNCTKYSEGQETSDESGSEDSELEEESESDSDERVYCRCGAPNSDDMIGCDGKNCKYEWFHFKCVGINPKKVPRGKWFCDSCRIVKNGVDENWKAKLKQVCQEIMAKKITVPSASLAYGFSIEAISEQLNSKPILTSQEEKRLVEMAVNMCKQGHWMMVKDSVVHSVKVLLDVEEKMGIKRLNPFTNNLPENDWWEAFCKRHPKMEELRKQHESAVDKPSLEQGKTKEGLSVQETISKLCRSTPQESTKRLKNTAQEVNLKHKKYKLKKNLVSDPGLKKPQAAHGGMSRGPEPTPLECLEAIIVKKQRHLFEKRFKNGDKSDSDVVYSAWRALKCLCDDSEKEQDDPNKLCVPPTKGDIPPWSPCPNGPFYISDESSRTSVSLLLGNLGKKRKKRALLRIESMKAKQGRHYLEPWRFRLGSKRQVLKSWKLEVKKRNRRKSYITQRFEGYQ</sequence>
<evidence type="ECO:0000313" key="16">
    <source>
        <dbReference type="RefSeq" id="XP_022103136.1"/>
    </source>
</evidence>
<feature type="region of interest" description="Disordered" evidence="10">
    <location>
        <begin position="270"/>
        <end position="289"/>
    </location>
</feature>
<evidence type="ECO:0000256" key="10">
    <source>
        <dbReference type="SAM" id="MobiDB-lite"/>
    </source>
</evidence>
<organism evidence="12 20">
    <name type="scientific">Acanthaster planci</name>
    <name type="common">Crown-of-thorns starfish</name>
    <dbReference type="NCBI Taxonomy" id="133434"/>
    <lineage>
        <taxon>Eukaryota</taxon>
        <taxon>Metazoa</taxon>
        <taxon>Echinodermata</taxon>
        <taxon>Eleutherozoa</taxon>
        <taxon>Asterozoa</taxon>
        <taxon>Asteroidea</taxon>
        <taxon>Valvatacea</taxon>
        <taxon>Valvatida</taxon>
        <taxon>Acanthasteridae</taxon>
        <taxon>Acanthaster</taxon>
    </lineage>
</organism>
<evidence type="ECO:0000313" key="15">
    <source>
        <dbReference type="RefSeq" id="XP_022103134.1"/>
    </source>
</evidence>
<dbReference type="GeneID" id="110985947"/>
<evidence type="ECO:0000256" key="4">
    <source>
        <dbReference type="ARBA" id="ARBA00022771"/>
    </source>
</evidence>
<dbReference type="InterPro" id="IPR019787">
    <property type="entry name" value="Znf_PHD-finger"/>
</dbReference>
<comment type="subcellular location">
    <subcellularLocation>
        <location evidence="1">Nucleus</location>
    </subcellularLocation>
</comment>
<dbReference type="RefSeq" id="XP_022103134.1">
    <property type="nucleotide sequence ID" value="XM_022247442.1"/>
</dbReference>
<evidence type="ECO:0000313" key="20">
    <source>
        <dbReference type="RefSeq" id="XP_022103140.1"/>
    </source>
</evidence>
<evidence type="ECO:0000313" key="13">
    <source>
        <dbReference type="RefSeq" id="XP_022103132.1"/>
    </source>
</evidence>
<feature type="binding site" evidence="8">
    <location>
        <position position="143"/>
    </location>
    <ligand>
        <name>Zn(2+)</name>
        <dbReference type="ChEBI" id="CHEBI:29105"/>
        <label>2</label>
    </ligand>
</feature>
<feature type="compositionally biased region" description="Polar residues" evidence="10">
    <location>
        <begin position="28"/>
        <end position="48"/>
    </location>
</feature>
<feature type="site" description="Histone H3K4me3 binding" evidence="7">
    <location>
        <position position="120"/>
    </location>
</feature>
<keyword evidence="5 8" id="KW-0862">Zinc</keyword>
<feature type="binding site" evidence="8">
    <location>
        <position position="100"/>
    </location>
    <ligand>
        <name>Zn(2+)</name>
        <dbReference type="ChEBI" id="CHEBI:29105"/>
        <label>1</label>
    </ligand>
</feature>
<keyword evidence="6" id="KW-0539">Nucleus</keyword>
<feature type="domain" description="PHD-type" evidence="11">
    <location>
        <begin position="95"/>
        <end position="146"/>
    </location>
</feature>
<dbReference type="InterPro" id="IPR028651">
    <property type="entry name" value="ING_fam"/>
</dbReference>
<dbReference type="RefSeq" id="XP_022103137.1">
    <property type="nucleotide sequence ID" value="XM_022247445.1"/>
</dbReference>